<feature type="transmembrane region" description="Helical" evidence="5">
    <location>
        <begin position="7"/>
        <end position="24"/>
    </location>
</feature>
<dbReference type="OrthoDB" id="9787814at2"/>
<dbReference type="STRING" id="1349421.OI18_03630"/>
<keyword evidence="4 5" id="KW-0472">Membrane</keyword>
<gene>
    <name evidence="7" type="ORF">OI18_03630</name>
</gene>
<feature type="transmembrane region" description="Helical" evidence="5">
    <location>
        <begin position="337"/>
        <end position="356"/>
    </location>
</feature>
<feature type="transmembrane region" description="Helical" evidence="5">
    <location>
        <begin position="308"/>
        <end position="330"/>
    </location>
</feature>
<dbReference type="Pfam" id="PF01699">
    <property type="entry name" value="Na_Ca_ex"/>
    <property type="match status" value="2"/>
</dbReference>
<protein>
    <submittedName>
        <fullName evidence="7">Ionic transporter y4hA</fullName>
    </submittedName>
</protein>
<feature type="transmembrane region" description="Helical" evidence="5">
    <location>
        <begin position="164"/>
        <end position="181"/>
    </location>
</feature>
<feature type="transmembrane region" description="Helical" evidence="5">
    <location>
        <begin position="61"/>
        <end position="85"/>
    </location>
</feature>
<evidence type="ECO:0000256" key="5">
    <source>
        <dbReference type="SAM" id="Phobius"/>
    </source>
</evidence>
<evidence type="ECO:0000259" key="6">
    <source>
        <dbReference type="Pfam" id="PF01699"/>
    </source>
</evidence>
<feature type="transmembrane region" description="Helical" evidence="5">
    <location>
        <begin position="280"/>
        <end position="302"/>
    </location>
</feature>
<accession>A0A0C1L6I7</accession>
<name>A0A0C1L6I7_9BACT</name>
<comment type="caution">
    <text evidence="7">The sequence shown here is derived from an EMBL/GenBank/DDBJ whole genome shotgun (WGS) entry which is preliminary data.</text>
</comment>
<evidence type="ECO:0000313" key="8">
    <source>
        <dbReference type="Proteomes" id="UP000031408"/>
    </source>
</evidence>
<dbReference type="EMBL" id="JSVC01000004">
    <property type="protein sequence ID" value="KIC95752.1"/>
    <property type="molecule type" value="Genomic_DNA"/>
</dbReference>
<dbReference type="InterPro" id="IPR044880">
    <property type="entry name" value="NCX_ion-bd_dom_sf"/>
</dbReference>
<evidence type="ECO:0000256" key="1">
    <source>
        <dbReference type="ARBA" id="ARBA00004141"/>
    </source>
</evidence>
<feature type="transmembrane region" description="Helical" evidence="5">
    <location>
        <begin position="97"/>
        <end position="118"/>
    </location>
</feature>
<feature type="transmembrane region" description="Helical" evidence="5">
    <location>
        <begin position="30"/>
        <end position="49"/>
    </location>
</feature>
<comment type="subcellular location">
    <subcellularLocation>
        <location evidence="1">Membrane</location>
        <topology evidence="1">Multi-pass membrane protein</topology>
    </subcellularLocation>
</comment>
<dbReference type="Gene3D" id="1.20.1420.30">
    <property type="entry name" value="NCX, central ion-binding region"/>
    <property type="match status" value="1"/>
</dbReference>
<dbReference type="GO" id="GO:0015386">
    <property type="term" value="F:potassium:proton antiporter activity"/>
    <property type="evidence" value="ECO:0007669"/>
    <property type="project" value="TreeGrafter"/>
</dbReference>
<feature type="transmembrane region" description="Helical" evidence="5">
    <location>
        <begin position="210"/>
        <end position="228"/>
    </location>
</feature>
<feature type="domain" description="Sodium/calcium exchanger membrane region" evidence="6">
    <location>
        <begin position="28"/>
        <end position="183"/>
    </location>
</feature>
<dbReference type="Proteomes" id="UP000031408">
    <property type="component" value="Unassembled WGS sequence"/>
</dbReference>
<keyword evidence="3 5" id="KW-1133">Transmembrane helix</keyword>
<reference evidence="7 8" key="1">
    <citation type="submission" date="2014-11" db="EMBL/GenBank/DDBJ databases">
        <title>Genome sequence of Flavihumibacter solisilvae 3-3.</title>
        <authorList>
            <person name="Zhou G."/>
            <person name="Li M."/>
            <person name="Wang G."/>
        </authorList>
    </citation>
    <scope>NUCLEOTIDE SEQUENCE [LARGE SCALE GENOMIC DNA]</scope>
    <source>
        <strain evidence="7 8">3-3</strain>
    </source>
</reference>
<evidence type="ECO:0000256" key="4">
    <source>
        <dbReference type="ARBA" id="ARBA00023136"/>
    </source>
</evidence>
<dbReference type="InterPro" id="IPR052946">
    <property type="entry name" value="Alkaline_pH_Ca-Antiporter"/>
</dbReference>
<evidence type="ECO:0000256" key="3">
    <source>
        <dbReference type="ARBA" id="ARBA00022989"/>
    </source>
</evidence>
<dbReference type="PANTHER" id="PTHR37958:SF1">
    <property type="entry name" value="SODIUM-POTASSIUM_PROTON ANTIPORTER CHAA"/>
    <property type="match status" value="1"/>
</dbReference>
<organism evidence="7 8">
    <name type="scientific">Flavihumibacter solisilvae</name>
    <dbReference type="NCBI Taxonomy" id="1349421"/>
    <lineage>
        <taxon>Bacteria</taxon>
        <taxon>Pseudomonadati</taxon>
        <taxon>Bacteroidota</taxon>
        <taxon>Chitinophagia</taxon>
        <taxon>Chitinophagales</taxon>
        <taxon>Chitinophagaceae</taxon>
        <taxon>Flavihumibacter</taxon>
    </lineage>
</organism>
<sequence>MKNKLNLPLWILVSPVIAWAAIFISGSSFLVTIVQSVVLIASVLASVHLAEVIAHRVGEPFGTLILALAVTIIELSLIITLMSAGGEESRALARDTIFAASMIILNGIIGLCLLVGGLKYHEQEITKHAATSALVTLMAILILTLVLPNYTISHPGPMYTNSQLSFVAIACIVLYLAFVFVQSVRHRDYFVPAGPVDEEAHAVPPTRQTAWISLVLLLFCLGAVVLLAKKLSPAIESGVAAIGAPKTLVGIIIAMIILLPEGIAAIHNARKDRLQTSMNLALGSALASTGLTIPAVAIFALFTDTTVLLGIDTASTVLLVLSIFTVMLSLITGKTNILYGIVLLMVFAAYLFISIVP</sequence>
<evidence type="ECO:0000313" key="7">
    <source>
        <dbReference type="EMBL" id="KIC95752.1"/>
    </source>
</evidence>
<keyword evidence="2 5" id="KW-0812">Transmembrane</keyword>
<proteinExistence type="predicted"/>
<feature type="domain" description="Sodium/calcium exchanger membrane region" evidence="6">
    <location>
        <begin position="213"/>
        <end position="355"/>
    </location>
</feature>
<keyword evidence="8" id="KW-1185">Reference proteome</keyword>
<dbReference type="PANTHER" id="PTHR37958">
    <property type="entry name" value="SODIUM-POTASSIUM/PROTON ANTIPORTER CHAA"/>
    <property type="match status" value="1"/>
</dbReference>
<dbReference type="RefSeq" id="WP_039137364.1">
    <property type="nucleotide sequence ID" value="NZ_JSVC01000004.1"/>
</dbReference>
<dbReference type="GO" id="GO:0005886">
    <property type="term" value="C:plasma membrane"/>
    <property type="evidence" value="ECO:0007669"/>
    <property type="project" value="TreeGrafter"/>
</dbReference>
<dbReference type="AlphaFoldDB" id="A0A0C1L6I7"/>
<dbReference type="InterPro" id="IPR004837">
    <property type="entry name" value="NaCa_Exmemb"/>
</dbReference>
<feature type="transmembrane region" description="Helical" evidence="5">
    <location>
        <begin position="130"/>
        <end position="152"/>
    </location>
</feature>
<dbReference type="GO" id="GO:0015385">
    <property type="term" value="F:sodium:proton antiporter activity"/>
    <property type="evidence" value="ECO:0007669"/>
    <property type="project" value="TreeGrafter"/>
</dbReference>
<feature type="transmembrane region" description="Helical" evidence="5">
    <location>
        <begin position="248"/>
        <end position="268"/>
    </location>
</feature>
<evidence type="ECO:0000256" key="2">
    <source>
        <dbReference type="ARBA" id="ARBA00022692"/>
    </source>
</evidence>